<feature type="transmembrane region" description="Helical" evidence="6">
    <location>
        <begin position="6"/>
        <end position="29"/>
    </location>
</feature>
<dbReference type="GO" id="GO:0005886">
    <property type="term" value="C:plasma membrane"/>
    <property type="evidence" value="ECO:0007669"/>
    <property type="project" value="UniProtKB-SubCell"/>
</dbReference>
<evidence type="ECO:0000313" key="8">
    <source>
        <dbReference type="EMBL" id="GIJ50855.1"/>
    </source>
</evidence>
<evidence type="ECO:0000256" key="2">
    <source>
        <dbReference type="ARBA" id="ARBA00022475"/>
    </source>
</evidence>
<dbReference type="EMBL" id="BOPF01000040">
    <property type="protein sequence ID" value="GIJ50855.1"/>
    <property type="molecule type" value="Genomic_DNA"/>
</dbReference>
<accession>A0A8J3YW21</accession>
<comment type="subcellular location">
    <subcellularLocation>
        <location evidence="1">Cell membrane</location>
        <topology evidence="1">Multi-pass membrane protein</topology>
    </subcellularLocation>
</comment>
<dbReference type="Pfam" id="PF00482">
    <property type="entry name" value="T2SSF"/>
    <property type="match status" value="1"/>
</dbReference>
<evidence type="ECO:0000256" key="4">
    <source>
        <dbReference type="ARBA" id="ARBA00022989"/>
    </source>
</evidence>
<evidence type="ECO:0000313" key="9">
    <source>
        <dbReference type="Proteomes" id="UP000619260"/>
    </source>
</evidence>
<comment type="caution">
    <text evidence="8">The sequence shown here is derived from an EMBL/GenBank/DDBJ whole genome shotgun (WGS) entry which is preliminary data.</text>
</comment>
<dbReference type="Proteomes" id="UP000619260">
    <property type="component" value="Unassembled WGS sequence"/>
</dbReference>
<dbReference type="AlphaFoldDB" id="A0A8J3YW21"/>
<dbReference type="PANTHER" id="PTHR35007:SF1">
    <property type="entry name" value="PILUS ASSEMBLY PROTEIN"/>
    <property type="match status" value="1"/>
</dbReference>
<evidence type="ECO:0000256" key="1">
    <source>
        <dbReference type="ARBA" id="ARBA00004651"/>
    </source>
</evidence>
<dbReference type="RefSeq" id="WP_203904278.1">
    <property type="nucleotide sequence ID" value="NZ_BOPF01000040.1"/>
</dbReference>
<dbReference type="Gene3D" id="1.20.81.30">
    <property type="entry name" value="Type II secretion system (T2SS), domain F"/>
    <property type="match status" value="1"/>
</dbReference>
<organism evidence="8 9">
    <name type="scientific">Virgisporangium aliadipatigenens</name>
    <dbReference type="NCBI Taxonomy" id="741659"/>
    <lineage>
        <taxon>Bacteria</taxon>
        <taxon>Bacillati</taxon>
        <taxon>Actinomycetota</taxon>
        <taxon>Actinomycetes</taxon>
        <taxon>Micromonosporales</taxon>
        <taxon>Micromonosporaceae</taxon>
        <taxon>Virgisporangium</taxon>
    </lineage>
</organism>
<feature type="domain" description="Type II secretion system protein GspF" evidence="7">
    <location>
        <begin position="156"/>
        <end position="281"/>
    </location>
</feature>
<reference evidence="8" key="1">
    <citation type="submission" date="2021-01" db="EMBL/GenBank/DDBJ databases">
        <title>Whole genome shotgun sequence of Virgisporangium aliadipatigenens NBRC 105644.</title>
        <authorList>
            <person name="Komaki H."/>
            <person name="Tamura T."/>
        </authorList>
    </citation>
    <scope>NUCLEOTIDE SEQUENCE</scope>
    <source>
        <strain evidence="8">NBRC 105644</strain>
    </source>
</reference>
<dbReference type="InterPro" id="IPR042094">
    <property type="entry name" value="T2SS_GspF_sf"/>
</dbReference>
<keyword evidence="5 6" id="KW-0472">Membrane</keyword>
<gene>
    <name evidence="8" type="ORF">Val02_77410</name>
</gene>
<feature type="transmembrane region" description="Helical" evidence="6">
    <location>
        <begin position="264"/>
        <end position="282"/>
    </location>
</feature>
<keyword evidence="9" id="KW-1185">Reference proteome</keyword>
<evidence type="ECO:0000256" key="6">
    <source>
        <dbReference type="SAM" id="Phobius"/>
    </source>
</evidence>
<evidence type="ECO:0000256" key="5">
    <source>
        <dbReference type="ARBA" id="ARBA00023136"/>
    </source>
</evidence>
<evidence type="ECO:0000256" key="3">
    <source>
        <dbReference type="ARBA" id="ARBA00022692"/>
    </source>
</evidence>
<dbReference type="PANTHER" id="PTHR35007">
    <property type="entry name" value="INTEGRAL MEMBRANE PROTEIN-RELATED"/>
    <property type="match status" value="1"/>
</dbReference>
<protein>
    <submittedName>
        <fullName evidence="8">Secretion system protein</fullName>
    </submittedName>
</protein>
<proteinExistence type="predicted"/>
<name>A0A8J3YW21_9ACTN</name>
<keyword evidence="2" id="KW-1003">Cell membrane</keyword>
<feature type="transmembrane region" description="Helical" evidence="6">
    <location>
        <begin position="297"/>
        <end position="315"/>
    </location>
</feature>
<keyword evidence="3 6" id="KW-0812">Transmembrane</keyword>
<evidence type="ECO:0000259" key="7">
    <source>
        <dbReference type="Pfam" id="PF00482"/>
    </source>
</evidence>
<keyword evidence="4 6" id="KW-1133">Transmembrane helix</keyword>
<dbReference type="InterPro" id="IPR018076">
    <property type="entry name" value="T2SS_GspF_dom"/>
</dbReference>
<sequence>MTPVLLAVGVACLFSAVVILVPLLSRAAVRRRAVLRRLRQLDAFDAVAEYRRSAVIAGEARRHGPFALVDRLLGESRRTALAASLERAGIALGPAEWVVTRCAAALSGAFVLMLAGPWWFGLPAGLVGGWVGTNQYRRARAEKRSARFADLLPDALQLVVSALRSGFSLAQAIDAVVREGPEPINTEFGRAQAETRLGGELEDALERTAARNGSRDLSWLVMAIRIQREVGGNLSEVLETANETMRERARLARHVRVLSAEGRLSAYLLCGLPVAVAGYMFISNPEYLRPLYTERGGLVMLTAGALSVAVGILWIRRLIRVRV</sequence>